<dbReference type="InParanoid" id="H0EUJ1"/>
<keyword evidence="2" id="KW-1185">Reference proteome</keyword>
<accession>H0EUJ1</accession>
<protein>
    <submittedName>
        <fullName evidence="1">Uncharacterized protein</fullName>
    </submittedName>
</protein>
<comment type="caution">
    <text evidence="1">The sequence shown here is derived from an EMBL/GenBank/DDBJ whole genome shotgun (WGS) entry which is preliminary data.</text>
</comment>
<proteinExistence type="predicted"/>
<name>H0EUJ1_GLAL7</name>
<dbReference type="AlphaFoldDB" id="H0EUJ1"/>
<sequence>MAVQASEPEMRPRRDECTPLLFDLLKCSRALGHLDTSVEKRSRKDEKYGYSLNANANDIFTKRCRQKMRESFGLEVLDDE</sequence>
<evidence type="ECO:0000313" key="2">
    <source>
        <dbReference type="Proteomes" id="UP000005446"/>
    </source>
</evidence>
<reference evidence="1 2" key="1">
    <citation type="journal article" date="2012" name="Eukaryot. Cell">
        <title>Genome sequence of the fungus Glarea lozoyensis: the first genome sequence of a species from the Helotiaceae family.</title>
        <authorList>
            <person name="Youssar L."/>
            <person name="Gruening B.A."/>
            <person name="Erxleben A."/>
            <person name="Guenther S."/>
            <person name="Huettel W."/>
        </authorList>
    </citation>
    <scope>NUCLEOTIDE SEQUENCE [LARGE SCALE GENOMIC DNA]</scope>
    <source>
        <strain evidence="2">ATCC 74030 / MF5533</strain>
    </source>
</reference>
<dbReference type="EMBL" id="AGUE01000177">
    <property type="protein sequence ID" value="EHK97767.1"/>
    <property type="molecule type" value="Genomic_DNA"/>
</dbReference>
<evidence type="ECO:0000313" key="1">
    <source>
        <dbReference type="EMBL" id="EHK97767.1"/>
    </source>
</evidence>
<dbReference type="HOGENOM" id="CLU_2589979_0_0_1"/>
<organism evidence="1 2">
    <name type="scientific">Glarea lozoyensis (strain ATCC 74030 / MF5533)</name>
    <dbReference type="NCBI Taxonomy" id="1104152"/>
    <lineage>
        <taxon>Eukaryota</taxon>
        <taxon>Fungi</taxon>
        <taxon>Dikarya</taxon>
        <taxon>Ascomycota</taxon>
        <taxon>Pezizomycotina</taxon>
        <taxon>Leotiomycetes</taxon>
        <taxon>Helotiales</taxon>
        <taxon>Helotiaceae</taxon>
        <taxon>Glarea</taxon>
    </lineage>
</organism>
<dbReference type="Proteomes" id="UP000005446">
    <property type="component" value="Unassembled WGS sequence"/>
</dbReference>
<gene>
    <name evidence="1" type="ORF">M7I_6426</name>
</gene>